<evidence type="ECO:0000256" key="1">
    <source>
        <dbReference type="ARBA" id="ARBA00022801"/>
    </source>
</evidence>
<dbReference type="PANTHER" id="PTHR22769:SF56">
    <property type="entry name" value="8-OXO-DGDP PHOSPHATASE NUDT18"/>
    <property type="match status" value="1"/>
</dbReference>
<dbReference type="InterPro" id="IPR020084">
    <property type="entry name" value="NUDIX_hydrolase_CS"/>
</dbReference>
<dbReference type="PROSITE" id="PS51462">
    <property type="entry name" value="NUDIX"/>
    <property type="match status" value="1"/>
</dbReference>
<dbReference type="Proteomes" id="UP001174909">
    <property type="component" value="Unassembled WGS sequence"/>
</dbReference>
<dbReference type="PROSITE" id="PS00893">
    <property type="entry name" value="NUDIX_BOX"/>
    <property type="match status" value="1"/>
</dbReference>
<sequence>MEEIVAVLTGQPTAEPRDPDPRSANMDLELFRNVCYIVCGVVIDGGRVLMVQEAKASCRGKWYLPAGRMERNESIVDAVKREVKEESGLDFEPEALLCIECHAHSWVRFTLGGRIVGGALKTVAEADRESLQAQWQPAEKTKLLHSVELRAHDVLKLISIARRWYGGGKPYRGTPVAVGHVSCSLRLVVVRESSTGCLEGLVRGGEGGPRLPVSLFTHYHEGGIQAAVTKTLKGCGYEGEFRVVGVVHVEHVGKAGWRDGFCLSLLVRLPPPGELEVGGATRWRWEKVEGECGERVRAALNEDPPGCATLIDLTSRHF</sequence>
<dbReference type="EMBL" id="CASHTH010004488">
    <property type="protein sequence ID" value="CAI8058005.1"/>
    <property type="molecule type" value="Genomic_DNA"/>
</dbReference>
<dbReference type="InterPro" id="IPR000086">
    <property type="entry name" value="NUDIX_hydrolase_dom"/>
</dbReference>
<proteinExistence type="predicted"/>
<dbReference type="PANTHER" id="PTHR22769">
    <property type="entry name" value="MUTT/NUDIX HYDROLASE"/>
    <property type="match status" value="1"/>
</dbReference>
<dbReference type="Pfam" id="PF00293">
    <property type="entry name" value="NUDIX"/>
    <property type="match status" value="1"/>
</dbReference>
<accession>A0AA35U0Q6</accession>
<dbReference type="Gene3D" id="3.90.79.10">
    <property type="entry name" value="Nucleoside Triphosphate Pyrophosphohydrolase"/>
    <property type="match status" value="1"/>
</dbReference>
<evidence type="ECO:0000313" key="4">
    <source>
        <dbReference type="Proteomes" id="UP001174909"/>
    </source>
</evidence>
<evidence type="ECO:0000259" key="2">
    <source>
        <dbReference type="PROSITE" id="PS51462"/>
    </source>
</evidence>
<protein>
    <submittedName>
        <fullName evidence="3">8-oxo-dGDP phosphatase NUDT18</fullName>
    </submittedName>
</protein>
<comment type="caution">
    <text evidence="3">The sequence shown here is derived from an EMBL/GenBank/DDBJ whole genome shotgun (WGS) entry which is preliminary data.</text>
</comment>
<keyword evidence="1" id="KW-0378">Hydrolase</keyword>
<dbReference type="GO" id="GO:0044715">
    <property type="term" value="F:8-oxo-dGDP phosphatase activity"/>
    <property type="evidence" value="ECO:0007669"/>
    <property type="project" value="TreeGrafter"/>
</dbReference>
<gene>
    <name evidence="3" type="ORF">GBAR_LOCUS31561</name>
</gene>
<dbReference type="GO" id="GO:0044716">
    <property type="term" value="F:8-oxo-GDP phosphatase activity"/>
    <property type="evidence" value="ECO:0007669"/>
    <property type="project" value="TreeGrafter"/>
</dbReference>
<name>A0AA35U0Q6_GEOBA</name>
<evidence type="ECO:0000313" key="3">
    <source>
        <dbReference type="EMBL" id="CAI8058005.1"/>
    </source>
</evidence>
<dbReference type="AlphaFoldDB" id="A0AA35U0Q6"/>
<keyword evidence="4" id="KW-1185">Reference proteome</keyword>
<dbReference type="InterPro" id="IPR015797">
    <property type="entry name" value="NUDIX_hydrolase-like_dom_sf"/>
</dbReference>
<dbReference type="SUPFAM" id="SSF55811">
    <property type="entry name" value="Nudix"/>
    <property type="match status" value="1"/>
</dbReference>
<organism evidence="3 4">
    <name type="scientific">Geodia barretti</name>
    <name type="common">Barrett's horny sponge</name>
    <dbReference type="NCBI Taxonomy" id="519541"/>
    <lineage>
        <taxon>Eukaryota</taxon>
        <taxon>Metazoa</taxon>
        <taxon>Porifera</taxon>
        <taxon>Demospongiae</taxon>
        <taxon>Heteroscleromorpha</taxon>
        <taxon>Tetractinellida</taxon>
        <taxon>Astrophorina</taxon>
        <taxon>Geodiidae</taxon>
        <taxon>Geodia</taxon>
    </lineage>
</organism>
<reference evidence="3" key="1">
    <citation type="submission" date="2023-03" db="EMBL/GenBank/DDBJ databases">
        <authorList>
            <person name="Steffen K."/>
            <person name="Cardenas P."/>
        </authorList>
    </citation>
    <scope>NUCLEOTIDE SEQUENCE</scope>
</reference>
<feature type="domain" description="Nudix hydrolase" evidence="2">
    <location>
        <begin position="29"/>
        <end position="162"/>
    </location>
</feature>